<keyword evidence="4 6" id="KW-1015">Disulfide bond</keyword>
<dbReference type="Pfam" id="PF00008">
    <property type="entry name" value="EGF"/>
    <property type="match status" value="1"/>
</dbReference>
<dbReference type="InterPro" id="IPR051022">
    <property type="entry name" value="Notch_Cell-Fate_Det"/>
</dbReference>
<feature type="region of interest" description="Disordered" evidence="7">
    <location>
        <begin position="569"/>
        <end position="616"/>
    </location>
</feature>
<feature type="transmembrane region" description="Helical" evidence="8">
    <location>
        <begin position="517"/>
        <end position="539"/>
    </location>
</feature>
<evidence type="ECO:0000256" key="7">
    <source>
        <dbReference type="SAM" id="MobiDB-lite"/>
    </source>
</evidence>
<keyword evidence="11" id="KW-1185">Reference proteome</keyword>
<evidence type="ECO:0000313" key="11">
    <source>
        <dbReference type="Proteomes" id="UP000691718"/>
    </source>
</evidence>
<evidence type="ECO:0000256" key="3">
    <source>
        <dbReference type="ARBA" id="ARBA00022737"/>
    </source>
</evidence>
<dbReference type="PROSITE" id="PS50026">
    <property type="entry name" value="EGF_3"/>
    <property type="match status" value="4"/>
</dbReference>
<feature type="disulfide bond" evidence="6">
    <location>
        <begin position="131"/>
        <end position="140"/>
    </location>
</feature>
<keyword evidence="2" id="KW-0732">Signal</keyword>
<evidence type="ECO:0000256" key="4">
    <source>
        <dbReference type="ARBA" id="ARBA00023157"/>
    </source>
</evidence>
<dbReference type="AlphaFoldDB" id="A0A8S3XBS1"/>
<dbReference type="SMART" id="SM00181">
    <property type="entry name" value="EGF"/>
    <property type="match status" value="5"/>
</dbReference>
<feature type="disulfide bond" evidence="6">
    <location>
        <begin position="166"/>
        <end position="176"/>
    </location>
</feature>
<reference evidence="10" key="1">
    <citation type="submission" date="2021-04" db="EMBL/GenBank/DDBJ databases">
        <authorList>
            <person name="Tunstrom K."/>
        </authorList>
    </citation>
    <scope>NUCLEOTIDE SEQUENCE</scope>
</reference>
<dbReference type="CDD" id="cd00054">
    <property type="entry name" value="EGF_CA"/>
    <property type="match status" value="1"/>
</dbReference>
<protein>
    <submittedName>
        <fullName evidence="10">(apollo) hypothetical protein</fullName>
    </submittedName>
</protein>
<comment type="caution">
    <text evidence="10">The sequence shown here is derived from an EMBL/GenBank/DDBJ whole genome shotgun (WGS) entry which is preliminary data.</text>
</comment>
<feature type="domain" description="EGF-like" evidence="9">
    <location>
        <begin position="261"/>
        <end position="295"/>
    </location>
</feature>
<feature type="disulfide bond" evidence="6">
    <location>
        <begin position="265"/>
        <end position="275"/>
    </location>
</feature>
<feature type="disulfide bond" evidence="6">
    <location>
        <begin position="187"/>
        <end position="196"/>
    </location>
</feature>
<proteinExistence type="predicted"/>
<feature type="region of interest" description="Disordered" evidence="7">
    <location>
        <begin position="217"/>
        <end position="257"/>
    </location>
</feature>
<dbReference type="GO" id="GO:0005886">
    <property type="term" value="C:plasma membrane"/>
    <property type="evidence" value="ECO:0007669"/>
    <property type="project" value="TreeGrafter"/>
</dbReference>
<gene>
    <name evidence="10" type="ORF">PAPOLLO_LOCUS15901</name>
</gene>
<comment type="caution">
    <text evidence="6">Lacks conserved residue(s) required for the propagation of feature annotation.</text>
</comment>
<feature type="disulfide bond" evidence="6">
    <location>
        <begin position="63"/>
        <end position="73"/>
    </location>
</feature>
<accession>A0A8S3XBS1</accession>
<keyword evidence="8" id="KW-0812">Transmembrane</keyword>
<evidence type="ECO:0000256" key="5">
    <source>
        <dbReference type="ARBA" id="ARBA00023180"/>
    </source>
</evidence>
<keyword evidence="1 6" id="KW-0245">EGF-like domain</keyword>
<dbReference type="GO" id="GO:0032991">
    <property type="term" value="C:protein-containing complex"/>
    <property type="evidence" value="ECO:0007669"/>
    <property type="project" value="TreeGrafter"/>
</dbReference>
<evidence type="ECO:0000256" key="8">
    <source>
        <dbReference type="SAM" id="Phobius"/>
    </source>
</evidence>
<evidence type="ECO:0000313" key="10">
    <source>
        <dbReference type="EMBL" id="CAG5013262.1"/>
    </source>
</evidence>
<dbReference type="PANTHER" id="PTHR24049:SF22">
    <property type="entry name" value="DROSOPHILA CRUMBS HOMOLOG"/>
    <property type="match status" value="1"/>
</dbReference>
<feature type="domain" description="EGF-like" evidence="9">
    <location>
        <begin position="59"/>
        <end position="103"/>
    </location>
</feature>
<feature type="domain" description="EGF-like" evidence="9">
    <location>
        <begin position="105"/>
        <end position="141"/>
    </location>
</feature>
<evidence type="ECO:0000256" key="1">
    <source>
        <dbReference type="ARBA" id="ARBA00022536"/>
    </source>
</evidence>
<evidence type="ECO:0000256" key="6">
    <source>
        <dbReference type="PROSITE-ProRule" id="PRU00076"/>
    </source>
</evidence>
<dbReference type="PROSITE" id="PS00022">
    <property type="entry name" value="EGF_1"/>
    <property type="match status" value="4"/>
</dbReference>
<name>A0A8S3XBS1_PARAO</name>
<dbReference type="FunFam" id="2.10.25.10:FF:000173">
    <property type="entry name" value="Neurogenic locus notch protein 2"/>
    <property type="match status" value="1"/>
</dbReference>
<sequence>MCVLCCLSQEERECVISSSRSGNGSAGACTLQCGAGECVLRGAAPACRCGPLYAGERCQHYRCAAHCHRRGRCELDTDVKVADGELPPLKCRCQAGYSGARCELAGDACQHTSCAHGGTCRSLRLGATCICAPGYTGKLCEKCIDETCNFEVKMVGEDDDGLEGLCNGFCLNEGTCRVTGGRAVCACGAHWSGERCQRVACLDAACTSHRAHDTYDVHDDHAPHDNDPHDNKPHDNAPHDNTPHDNAPHDNTPHDNAPHEATLRCAGQCLHGGRCVAAAGGVCACTPGRGGARCERYVGHDTACAARACPPPALCAWRPDGTYALQASTPGRGGARCERYVGHDTAWAALACPPPALCAWRPDGTYALQASTPGHVGARYDRYVGHDTACAAFACPSPALCAWRPDGTYALQASTHGRGGERYVDHDTACAALACPPPALCAWRPDGTYALQASTPARGGARCARYVGHDPTRHDPLGPGEAYCACLDGARCSPPGPALGGGVGGGGGGGRGGAAGAWSAALLTLLSLLLLVLAALYLLHRRRRGAFVHARLSDNVEINNPMYLAGEDELEPRTEPPTNGGNHFANPVYESMYSPQDVNPTEERANLLEESSPARL</sequence>
<evidence type="ECO:0000259" key="9">
    <source>
        <dbReference type="PROSITE" id="PS50026"/>
    </source>
</evidence>
<dbReference type="PANTHER" id="PTHR24049">
    <property type="entry name" value="CRUMBS FAMILY MEMBER"/>
    <property type="match status" value="1"/>
</dbReference>
<keyword evidence="3" id="KW-0677">Repeat</keyword>
<dbReference type="PROSITE" id="PS01186">
    <property type="entry name" value="EGF_2"/>
    <property type="match status" value="1"/>
</dbReference>
<feature type="domain" description="EGF-like" evidence="9">
    <location>
        <begin position="162"/>
        <end position="197"/>
    </location>
</feature>
<evidence type="ECO:0000256" key="2">
    <source>
        <dbReference type="ARBA" id="ARBA00022729"/>
    </source>
</evidence>
<dbReference type="Proteomes" id="UP000691718">
    <property type="component" value="Unassembled WGS sequence"/>
</dbReference>
<organism evidence="10 11">
    <name type="scientific">Parnassius apollo</name>
    <name type="common">Apollo butterfly</name>
    <name type="synonym">Papilio apollo</name>
    <dbReference type="NCBI Taxonomy" id="110799"/>
    <lineage>
        <taxon>Eukaryota</taxon>
        <taxon>Metazoa</taxon>
        <taxon>Ecdysozoa</taxon>
        <taxon>Arthropoda</taxon>
        <taxon>Hexapoda</taxon>
        <taxon>Insecta</taxon>
        <taxon>Pterygota</taxon>
        <taxon>Neoptera</taxon>
        <taxon>Endopterygota</taxon>
        <taxon>Lepidoptera</taxon>
        <taxon>Glossata</taxon>
        <taxon>Ditrysia</taxon>
        <taxon>Papilionoidea</taxon>
        <taxon>Papilionidae</taxon>
        <taxon>Parnassiinae</taxon>
        <taxon>Parnassini</taxon>
        <taxon>Parnassius</taxon>
        <taxon>Parnassius</taxon>
    </lineage>
</organism>
<dbReference type="OrthoDB" id="9990982at2759"/>
<feature type="disulfide bond" evidence="6">
    <location>
        <begin position="93"/>
        <end position="102"/>
    </location>
</feature>
<keyword evidence="8" id="KW-0472">Membrane</keyword>
<dbReference type="GO" id="GO:0007157">
    <property type="term" value="P:heterophilic cell-cell adhesion via plasma membrane cell adhesion molecules"/>
    <property type="evidence" value="ECO:0007669"/>
    <property type="project" value="TreeGrafter"/>
</dbReference>
<dbReference type="InterPro" id="IPR000742">
    <property type="entry name" value="EGF"/>
</dbReference>
<dbReference type="EMBL" id="CAJQZP010001045">
    <property type="protein sequence ID" value="CAG5013262.1"/>
    <property type="molecule type" value="Genomic_DNA"/>
</dbReference>
<feature type="disulfide bond" evidence="6">
    <location>
        <begin position="285"/>
        <end position="294"/>
    </location>
</feature>
<keyword evidence="8" id="KW-1133">Transmembrane helix</keyword>
<dbReference type="GO" id="GO:0045197">
    <property type="term" value="P:establishment or maintenance of epithelial cell apical/basal polarity"/>
    <property type="evidence" value="ECO:0007669"/>
    <property type="project" value="TreeGrafter"/>
</dbReference>
<keyword evidence="5" id="KW-0325">Glycoprotein</keyword>